<gene>
    <name evidence="1" type="ORF">AVDCRST_MAG88-655</name>
</gene>
<name>A0A6J4UFI6_9BACT</name>
<feature type="non-terminal residue" evidence="1">
    <location>
        <position position="1"/>
    </location>
</feature>
<proteinExistence type="predicted"/>
<dbReference type="AlphaFoldDB" id="A0A6J4UFI6"/>
<evidence type="ECO:0000313" key="1">
    <source>
        <dbReference type="EMBL" id="CAA9549390.1"/>
    </source>
</evidence>
<accession>A0A6J4UFI6</accession>
<protein>
    <submittedName>
        <fullName evidence="1">Uncharacterized protein</fullName>
    </submittedName>
</protein>
<organism evidence="1">
    <name type="scientific">uncultured Thermomicrobiales bacterium</name>
    <dbReference type="NCBI Taxonomy" id="1645740"/>
    <lineage>
        <taxon>Bacteria</taxon>
        <taxon>Pseudomonadati</taxon>
        <taxon>Thermomicrobiota</taxon>
        <taxon>Thermomicrobia</taxon>
        <taxon>Thermomicrobiales</taxon>
        <taxon>environmental samples</taxon>
    </lineage>
</organism>
<dbReference type="EMBL" id="CADCWM010000227">
    <property type="protein sequence ID" value="CAA9549390.1"/>
    <property type="molecule type" value="Genomic_DNA"/>
</dbReference>
<sequence>RYASLRDLAAEYGVSHETIRAVVRRVAAPPRADRIA</sequence>
<reference evidence="1" key="1">
    <citation type="submission" date="2020-02" db="EMBL/GenBank/DDBJ databases">
        <authorList>
            <person name="Meier V. D."/>
        </authorList>
    </citation>
    <scope>NUCLEOTIDE SEQUENCE</scope>
    <source>
        <strain evidence="1">AVDCRST_MAG88</strain>
    </source>
</reference>